<feature type="chain" id="PRO_5039924965" evidence="1">
    <location>
        <begin position="29"/>
        <end position="119"/>
    </location>
</feature>
<sequence>MTSVSLRGLTLLAVVAYFCLWMAAEVGASGHRARRDDKPADAFITDETGGVDPELIALSQEEHLNMTAKAYGKLYAPNLKFVQEVFQRKLNEEAGKRTDLILAFKGTSGCKQGSQNCCS</sequence>
<proteinExistence type="predicted"/>
<evidence type="ECO:0000313" key="3">
    <source>
        <dbReference type="WBParaSite" id="ALUE_0000672001-mRNA-1"/>
    </source>
</evidence>
<dbReference type="Proteomes" id="UP000036681">
    <property type="component" value="Unplaced"/>
</dbReference>
<keyword evidence="2" id="KW-1185">Reference proteome</keyword>
<name>A0A9J2P9X4_ASCLU</name>
<evidence type="ECO:0000256" key="1">
    <source>
        <dbReference type="SAM" id="SignalP"/>
    </source>
</evidence>
<keyword evidence="1" id="KW-0732">Signal</keyword>
<evidence type="ECO:0000313" key="2">
    <source>
        <dbReference type="Proteomes" id="UP000036681"/>
    </source>
</evidence>
<feature type="signal peptide" evidence="1">
    <location>
        <begin position="1"/>
        <end position="28"/>
    </location>
</feature>
<dbReference type="WBParaSite" id="ALUE_0000672001-mRNA-1">
    <property type="protein sequence ID" value="ALUE_0000672001-mRNA-1"/>
    <property type="gene ID" value="ALUE_0000672001"/>
</dbReference>
<dbReference type="AlphaFoldDB" id="A0A9J2P9X4"/>
<organism evidence="2 3">
    <name type="scientific">Ascaris lumbricoides</name>
    <name type="common">Giant roundworm</name>
    <dbReference type="NCBI Taxonomy" id="6252"/>
    <lineage>
        <taxon>Eukaryota</taxon>
        <taxon>Metazoa</taxon>
        <taxon>Ecdysozoa</taxon>
        <taxon>Nematoda</taxon>
        <taxon>Chromadorea</taxon>
        <taxon>Rhabditida</taxon>
        <taxon>Spirurina</taxon>
        <taxon>Ascaridomorpha</taxon>
        <taxon>Ascaridoidea</taxon>
        <taxon>Ascarididae</taxon>
        <taxon>Ascaris</taxon>
    </lineage>
</organism>
<protein>
    <submittedName>
        <fullName evidence="3">Uncharacterized protein</fullName>
    </submittedName>
</protein>
<accession>A0A9J2P9X4</accession>
<reference evidence="3" key="1">
    <citation type="submission" date="2023-03" db="UniProtKB">
        <authorList>
            <consortium name="WormBaseParasite"/>
        </authorList>
    </citation>
    <scope>IDENTIFICATION</scope>
</reference>